<evidence type="ECO:0000313" key="2">
    <source>
        <dbReference type="Proteomes" id="UP001187143"/>
    </source>
</evidence>
<dbReference type="EMBL" id="JAWLLD010000046">
    <property type="protein sequence ID" value="MDV7015651.1"/>
    <property type="molecule type" value="Genomic_DNA"/>
</dbReference>
<sequence length="147" mass="15824">MNSPHETPDSKPLVLSRSAKRHSLARLGARLRSVVDWLRAGYPDEAPATGYSPLMALNGPIALTPKQRGHVLAELQGEPSDIVDIGVAITKATDRLPTVHQVRAVARTLYPSSPAQIDPSQNSCNREGLACGHFIVGDDRGCHRVGF</sequence>
<protein>
    <submittedName>
        <fullName evidence="1">DUF3349 domain-containing protein</fullName>
    </submittedName>
</protein>
<proteinExistence type="predicted"/>
<accession>A0AAE4RMA8</accession>
<dbReference type="InterPro" id="IPR021784">
    <property type="entry name" value="DUF3349"/>
</dbReference>
<dbReference type="RefSeq" id="WP_225331298.1">
    <property type="nucleotide sequence ID" value="NZ_JAEKMZ010000015.1"/>
</dbReference>
<dbReference type="AlphaFoldDB" id="A0AAE4RMA8"/>
<dbReference type="Gene3D" id="1.10.150.430">
    <property type="entry name" value="DUF3349, helical bundle"/>
    <property type="match status" value="1"/>
</dbReference>
<dbReference type="Pfam" id="PF11829">
    <property type="entry name" value="DUF3349"/>
    <property type="match status" value="1"/>
</dbReference>
<reference evidence="1" key="1">
    <citation type="submission" date="2023-10" db="EMBL/GenBank/DDBJ databases">
        <title>Characterization and genome sequence of Mycobacterium intracellulare ABSURDO, a novel pathogenic isolate with three colony morphotypes that vary in growth and acid-fastness.</title>
        <authorList>
            <person name="Jude B.A."/>
            <person name="Robinson R.T."/>
        </authorList>
    </citation>
    <scope>NUCLEOTIDE SEQUENCE</scope>
    <source>
        <strain evidence="1">ABSURDO Component B</strain>
    </source>
</reference>
<name>A0AAE4RMA8_MYCIT</name>
<dbReference type="Proteomes" id="UP001187143">
    <property type="component" value="Unassembled WGS sequence"/>
</dbReference>
<gene>
    <name evidence="1" type="ORF">R4F53_25610</name>
</gene>
<dbReference type="InterPro" id="IPR044918">
    <property type="entry name" value="DUF3349_helical"/>
</dbReference>
<evidence type="ECO:0000313" key="1">
    <source>
        <dbReference type="EMBL" id="MDV7015651.1"/>
    </source>
</evidence>
<organism evidence="1 2">
    <name type="scientific">Mycobacterium intracellulare</name>
    <dbReference type="NCBI Taxonomy" id="1767"/>
    <lineage>
        <taxon>Bacteria</taxon>
        <taxon>Bacillati</taxon>
        <taxon>Actinomycetota</taxon>
        <taxon>Actinomycetes</taxon>
        <taxon>Mycobacteriales</taxon>
        <taxon>Mycobacteriaceae</taxon>
        <taxon>Mycobacterium</taxon>
        <taxon>Mycobacterium avium complex (MAC)</taxon>
    </lineage>
</organism>
<comment type="caution">
    <text evidence="1">The sequence shown here is derived from an EMBL/GenBank/DDBJ whole genome shotgun (WGS) entry which is preliminary data.</text>
</comment>